<dbReference type="Proteomes" id="UP000799755">
    <property type="component" value="Unassembled WGS sequence"/>
</dbReference>
<organism evidence="1 2">
    <name type="scientific">Lindgomyces ingoldianus</name>
    <dbReference type="NCBI Taxonomy" id="673940"/>
    <lineage>
        <taxon>Eukaryota</taxon>
        <taxon>Fungi</taxon>
        <taxon>Dikarya</taxon>
        <taxon>Ascomycota</taxon>
        <taxon>Pezizomycotina</taxon>
        <taxon>Dothideomycetes</taxon>
        <taxon>Pleosporomycetidae</taxon>
        <taxon>Pleosporales</taxon>
        <taxon>Lindgomycetaceae</taxon>
        <taxon>Lindgomyces</taxon>
    </lineage>
</organism>
<evidence type="ECO:0000313" key="2">
    <source>
        <dbReference type="Proteomes" id="UP000799755"/>
    </source>
</evidence>
<accession>A0ACB6R7K3</accession>
<protein>
    <submittedName>
        <fullName evidence="1">Uncharacterized protein</fullName>
    </submittedName>
</protein>
<keyword evidence="2" id="KW-1185">Reference proteome</keyword>
<evidence type="ECO:0000313" key="1">
    <source>
        <dbReference type="EMBL" id="KAF2475035.1"/>
    </source>
</evidence>
<name>A0ACB6R7K3_9PLEO</name>
<dbReference type="EMBL" id="MU003497">
    <property type="protein sequence ID" value="KAF2475035.1"/>
    <property type="molecule type" value="Genomic_DNA"/>
</dbReference>
<comment type="caution">
    <text evidence="1">The sequence shown here is derived from an EMBL/GenBank/DDBJ whole genome shotgun (WGS) entry which is preliminary data.</text>
</comment>
<gene>
    <name evidence="1" type="ORF">BDR25DRAFT_351518</name>
</gene>
<proteinExistence type="predicted"/>
<sequence length="1011" mass="113678">MLSTRRLSPSPLQQFGFDNRGDRSALYKTAQPPYHLRLYSCERFNGPEADLPDHFSFTCLPHTYGHIESAYLNPGAERVSLPASNGSTFDTEHPEGIRFFGIRLWMAARTCQYFAFIFKGLSDQKPRRAIHKRGGDICNSIMQQDIIYVWIRLHDKYIDVSQSFKLQYGLTRPHLRSSKTLIPPFSCSKMLGIDLDQKRLGTENHSTDTKTTRFHFETTNLLRFKPATEEEENLRSETRLLNQSPSSNYAIIFSPGGDFVELPSSTAFWVVNLWNIYKINCLTLHLWILSQDHVPRTSPSPFQPSQRLSDANFKRQICHRYLSHLCFSINIIAEEVGFVLSTYRKAPCLIGEERPRLRSQRRGLLFLLFGRRIGPSGNVVANSNLGGRHSIRVDQEGTRPANRARWPLLANVASKAEMSSSMNICLLADLHRSESYDHTTSAPSIMRVAYLDRSFASGYLSPFSMADISGIEEGNSFEIWLFLIQDRTETDRTPRTEPRLARYQRLQSLRALPRRFLSTPCAENIECISACLSLRMNLAGDPLRRVSCLFCWPEVGSSCFTASLVLCNEVDPLSRGKAPEDVPAAQCASSVGMASNLDVSSVGLTLLQLRFQSHKTYSNNLSGEMSIQTPKALPPSNRQVSPRKARIALSSAIIYDVVQDPGEINDARNFSISASRISIVDPVFCFSPPQLMQHHASFSQIGLIPDTFVFIENAVLRPTPAVTAPRSSASPKKKTQSSKDVNTGKREKPLTVTKLPSRRGPWTLASLRTSIYSLFSEANPSRMSTSRQASQAFRNRSRPEAATPIKPSAQGIYTIRATKLQLRGGHLTIGRKGGAWMISVSLRPHPARTSPCLEGPLYILEAIEFPRVHKYRAGSSVTEIKGFHGSANSPLKISDLCTYLYPVTSPLVFRSFASRRPTKRLAEHSSTWENACIYLNNHQYIKRQINKYACNKDILRCIQTYTKGLTCHGAFQHCDASYMLGVYRCSSIMMRFNTQATSRWAGCEAHYTISL</sequence>
<reference evidence="1" key="1">
    <citation type="journal article" date="2020" name="Stud. Mycol.">
        <title>101 Dothideomycetes genomes: a test case for predicting lifestyles and emergence of pathogens.</title>
        <authorList>
            <person name="Haridas S."/>
            <person name="Albert R."/>
            <person name="Binder M."/>
            <person name="Bloem J."/>
            <person name="Labutti K."/>
            <person name="Salamov A."/>
            <person name="Andreopoulos B."/>
            <person name="Baker S."/>
            <person name="Barry K."/>
            <person name="Bills G."/>
            <person name="Bluhm B."/>
            <person name="Cannon C."/>
            <person name="Castanera R."/>
            <person name="Culley D."/>
            <person name="Daum C."/>
            <person name="Ezra D."/>
            <person name="Gonzalez J."/>
            <person name="Henrissat B."/>
            <person name="Kuo A."/>
            <person name="Liang C."/>
            <person name="Lipzen A."/>
            <person name="Lutzoni F."/>
            <person name="Magnuson J."/>
            <person name="Mondo S."/>
            <person name="Nolan M."/>
            <person name="Ohm R."/>
            <person name="Pangilinan J."/>
            <person name="Park H.-J."/>
            <person name="Ramirez L."/>
            <person name="Alfaro M."/>
            <person name="Sun H."/>
            <person name="Tritt A."/>
            <person name="Yoshinaga Y."/>
            <person name="Zwiers L.-H."/>
            <person name="Turgeon B."/>
            <person name="Goodwin S."/>
            <person name="Spatafora J."/>
            <person name="Crous P."/>
            <person name="Grigoriev I."/>
        </authorList>
    </citation>
    <scope>NUCLEOTIDE SEQUENCE</scope>
    <source>
        <strain evidence="1">ATCC 200398</strain>
    </source>
</reference>